<evidence type="ECO:0000256" key="1">
    <source>
        <dbReference type="SAM" id="MobiDB-lite"/>
    </source>
</evidence>
<feature type="compositionally biased region" description="Basic and acidic residues" evidence="1">
    <location>
        <begin position="34"/>
        <end position="45"/>
    </location>
</feature>
<dbReference type="OrthoDB" id="9802472at2"/>
<evidence type="ECO:0000259" key="2">
    <source>
        <dbReference type="Pfam" id="PF21686"/>
    </source>
</evidence>
<accession>A0A399RF38</accession>
<dbReference type="InterPro" id="IPR052171">
    <property type="entry name" value="NHEJ_LigD"/>
</dbReference>
<dbReference type="AlphaFoldDB" id="A0A399RF38"/>
<reference evidence="3 4" key="1">
    <citation type="submission" date="2018-08" db="EMBL/GenBank/DDBJ databases">
        <title>Henriciella mobilis sp. nov., isolated from seawater.</title>
        <authorList>
            <person name="Cheng H."/>
            <person name="Wu Y.-H."/>
            <person name="Xu X.-W."/>
            <person name="Guo L.-L."/>
        </authorList>
    </citation>
    <scope>NUCLEOTIDE SEQUENCE [LARGE SCALE GENOMIC DNA]</scope>
    <source>
        <strain evidence="3 4">JN25</strain>
    </source>
</reference>
<feature type="region of interest" description="Disordered" evidence="1">
    <location>
        <begin position="1"/>
        <end position="50"/>
    </location>
</feature>
<feature type="domain" description="DNA ligase D polymerase" evidence="2">
    <location>
        <begin position="74"/>
        <end position="328"/>
    </location>
</feature>
<gene>
    <name evidence="3" type="ORF">D1223_09905</name>
</gene>
<name>A0A399RF38_9PROT</name>
<dbReference type="InterPro" id="IPR033651">
    <property type="entry name" value="PaeLigD_Pol-like"/>
</dbReference>
<dbReference type="CDD" id="cd04862">
    <property type="entry name" value="PaeLigD_Pol_like"/>
    <property type="match status" value="1"/>
</dbReference>
<protein>
    <recommendedName>
        <fullName evidence="2">DNA ligase D polymerase domain-containing protein</fullName>
    </recommendedName>
</protein>
<dbReference type="Proteomes" id="UP000266385">
    <property type="component" value="Unassembled WGS sequence"/>
</dbReference>
<dbReference type="Gene3D" id="3.90.920.10">
    <property type="entry name" value="DNA primase, PRIM domain"/>
    <property type="match status" value="1"/>
</dbReference>
<evidence type="ECO:0000313" key="4">
    <source>
        <dbReference type="Proteomes" id="UP000266385"/>
    </source>
</evidence>
<organism evidence="3 4">
    <name type="scientific">Henriciella mobilis</name>
    <dbReference type="NCBI Taxonomy" id="2305467"/>
    <lineage>
        <taxon>Bacteria</taxon>
        <taxon>Pseudomonadati</taxon>
        <taxon>Pseudomonadota</taxon>
        <taxon>Alphaproteobacteria</taxon>
        <taxon>Hyphomonadales</taxon>
        <taxon>Hyphomonadaceae</taxon>
        <taxon>Henriciella</taxon>
    </lineage>
</organism>
<keyword evidence="4" id="KW-1185">Reference proteome</keyword>
<proteinExistence type="predicted"/>
<sequence length="349" mass="38047">MGMHGGASAKQTFRPPRNNLNRAPALPRDRRRHDREACSVAEHAESGAGDEDTEILGIRISHPDRVVFEGQGATKRAVAEYLAGMAPRMLDHLRDRPTSLVRCPSGAGGKCFYQKHHTGSVPDEIGETQIEEKDGDLASYLVFNSAEALVAAAQIGALEFHIWGARTDKLERPDRLVIDLDPDEGLGFDPVKDAAFEVRDLLAKAGLDSWPLLTGGKGIHVVAPLQRRQPWETVKAAAKGLARQLTEKAPDTYVDEASKSRRKGRIFIDWLRNERGATAICPFSLRARPGAPVATPVSWMELPGIETANAYTLSTIGQRLAALNADPWEGYSSTRQSISAETLTKLESG</sequence>
<evidence type="ECO:0000313" key="3">
    <source>
        <dbReference type="EMBL" id="RIJ29253.1"/>
    </source>
</evidence>
<dbReference type="EMBL" id="QWFX01000012">
    <property type="protein sequence ID" value="RIJ29253.1"/>
    <property type="molecule type" value="Genomic_DNA"/>
</dbReference>
<dbReference type="InterPro" id="IPR014145">
    <property type="entry name" value="LigD_pol_dom"/>
</dbReference>
<comment type="caution">
    <text evidence="3">The sequence shown here is derived from an EMBL/GenBank/DDBJ whole genome shotgun (WGS) entry which is preliminary data.</text>
</comment>
<dbReference type="PANTHER" id="PTHR42705">
    <property type="entry name" value="BIFUNCTIONAL NON-HOMOLOGOUS END JOINING PROTEIN LIGD"/>
    <property type="match status" value="1"/>
</dbReference>
<dbReference type="NCBIfam" id="TIGR02778">
    <property type="entry name" value="ligD_pol"/>
    <property type="match status" value="1"/>
</dbReference>
<dbReference type="Pfam" id="PF21686">
    <property type="entry name" value="LigD_Prim-Pol"/>
    <property type="match status" value="1"/>
</dbReference>
<dbReference type="PANTHER" id="PTHR42705:SF2">
    <property type="entry name" value="BIFUNCTIONAL NON-HOMOLOGOUS END JOINING PROTEIN LIGD"/>
    <property type="match status" value="1"/>
</dbReference>